<sequence>MDISALASMKKVAKCDTWCELQNPVNHRFFKYKLCPKPLGRGHVCLGVTCRVAPRTPQGMARVRSCPPSLPERAAGLNVSPRRRMSRQVVFETQLSLVVSATAHREFGLPDPDCAYGQHQPRIARIGRGLFTTLSRRRQWPSRIALGLHTMVSRHRTWPARIIPVMCTSINRRRAWPSRIALRLHITASRRRVWLSRIDLCLHSTVNPCRAWPADIALDLCTSLSRR</sequence>
<protein>
    <submittedName>
        <fullName evidence="1">Uncharacterized protein</fullName>
    </submittedName>
</protein>
<name>M1DAM6_SOLTU</name>
<dbReference type="eggNOG" id="ENOG502S4NT">
    <property type="taxonomic scope" value="Eukaryota"/>
</dbReference>
<dbReference type="PANTHER" id="PTHR33220">
    <property type="entry name" value="BNAA09G04420D PROTEIN"/>
    <property type="match status" value="1"/>
</dbReference>
<accession>M1DAM6</accession>
<dbReference type="EnsemblPlants" id="PGSC0003DMT400085947">
    <property type="protein sequence ID" value="PGSC0003DMT400085947"/>
    <property type="gene ID" value="PGSC0003DMG400035518"/>
</dbReference>
<dbReference type="Gramene" id="PGSC0003DMT400085947">
    <property type="protein sequence ID" value="PGSC0003DMT400085947"/>
    <property type="gene ID" value="PGSC0003DMG400035518"/>
</dbReference>
<keyword evidence="2" id="KW-1185">Reference proteome</keyword>
<dbReference type="PaxDb" id="4113-PGSC0003DMT400085947"/>
<evidence type="ECO:0000313" key="2">
    <source>
        <dbReference type="Proteomes" id="UP000011115"/>
    </source>
</evidence>
<reference evidence="2" key="1">
    <citation type="journal article" date="2011" name="Nature">
        <title>Genome sequence and analysis of the tuber crop potato.</title>
        <authorList>
            <consortium name="The Potato Genome Sequencing Consortium"/>
        </authorList>
    </citation>
    <scope>NUCLEOTIDE SEQUENCE [LARGE SCALE GENOMIC DNA]</scope>
    <source>
        <strain evidence="2">cv. DM1-3 516 R44</strain>
    </source>
</reference>
<proteinExistence type="predicted"/>
<dbReference type="AlphaFoldDB" id="M1DAM6"/>
<dbReference type="Proteomes" id="UP000011115">
    <property type="component" value="Unassembled WGS sequence"/>
</dbReference>
<dbReference type="HOGENOM" id="CLU_1221496_0_0_1"/>
<reference evidence="1" key="2">
    <citation type="submission" date="2015-06" db="UniProtKB">
        <authorList>
            <consortium name="EnsemblPlants"/>
        </authorList>
    </citation>
    <scope>IDENTIFICATION</scope>
    <source>
        <strain evidence="1">DM1-3 516 R44</strain>
    </source>
</reference>
<dbReference type="InParanoid" id="M1DAM6"/>
<evidence type="ECO:0000313" key="1">
    <source>
        <dbReference type="EnsemblPlants" id="PGSC0003DMT400085947"/>
    </source>
</evidence>
<dbReference type="PANTHER" id="PTHR33220:SF5">
    <property type="entry name" value="RRNA INTRON-ENCODED HOMING ENDONUCLEASE"/>
    <property type="match status" value="1"/>
</dbReference>
<organism evidence="1 2">
    <name type="scientific">Solanum tuberosum</name>
    <name type="common">Potato</name>
    <dbReference type="NCBI Taxonomy" id="4113"/>
    <lineage>
        <taxon>Eukaryota</taxon>
        <taxon>Viridiplantae</taxon>
        <taxon>Streptophyta</taxon>
        <taxon>Embryophyta</taxon>
        <taxon>Tracheophyta</taxon>
        <taxon>Spermatophyta</taxon>
        <taxon>Magnoliopsida</taxon>
        <taxon>eudicotyledons</taxon>
        <taxon>Gunneridae</taxon>
        <taxon>Pentapetalae</taxon>
        <taxon>asterids</taxon>
        <taxon>lamiids</taxon>
        <taxon>Solanales</taxon>
        <taxon>Solanaceae</taxon>
        <taxon>Solanoideae</taxon>
        <taxon>Solaneae</taxon>
        <taxon>Solanum</taxon>
    </lineage>
</organism>